<dbReference type="InterPro" id="IPR023054">
    <property type="entry name" value="Sporulation_regulator_WhiA_C"/>
</dbReference>
<feature type="domain" description="WhiA LAGLIDADG-like" evidence="5">
    <location>
        <begin position="95"/>
        <end position="186"/>
    </location>
</feature>
<dbReference type="GO" id="GO:0051301">
    <property type="term" value="P:cell division"/>
    <property type="evidence" value="ECO:0007669"/>
    <property type="project" value="UniProtKB-KW"/>
</dbReference>
<evidence type="ECO:0000256" key="3">
    <source>
        <dbReference type="ARBA" id="ARBA00023306"/>
    </source>
</evidence>
<dbReference type="Pfam" id="PF14527">
    <property type="entry name" value="LAGLIDADG_WhiA"/>
    <property type="match status" value="1"/>
</dbReference>
<dbReference type="RefSeq" id="WP_013302461.1">
    <property type="nucleotide sequence ID" value="NC_019552.1"/>
</dbReference>
<keyword evidence="1" id="KW-0132">Cell division</keyword>
<evidence type="ECO:0008006" key="8">
    <source>
        <dbReference type="Google" id="ProtNLM"/>
    </source>
</evidence>
<proteinExistence type="predicted"/>
<feature type="domain" description="Sporulation regulator WhiA C-terminal" evidence="4">
    <location>
        <begin position="190"/>
        <end position="276"/>
    </location>
</feature>
<accession>A0AAI8FE56</accession>
<dbReference type="GO" id="GO:0043937">
    <property type="term" value="P:regulation of sporulation"/>
    <property type="evidence" value="ECO:0007669"/>
    <property type="project" value="InterPro"/>
</dbReference>
<dbReference type="AlphaFoldDB" id="A0AAI8FE56"/>
<dbReference type="PANTHER" id="PTHR37307">
    <property type="entry name" value="CELL DIVISION PROTEIN WHIA-RELATED"/>
    <property type="match status" value="1"/>
</dbReference>
<evidence type="ECO:0000259" key="5">
    <source>
        <dbReference type="Pfam" id="PF14527"/>
    </source>
</evidence>
<keyword evidence="3" id="KW-0131">Cell cycle</keyword>
<evidence type="ECO:0000313" key="6">
    <source>
        <dbReference type="EMBL" id="AFX74651.1"/>
    </source>
</evidence>
<dbReference type="GeneID" id="93248831"/>
<dbReference type="Proteomes" id="UP000009399">
    <property type="component" value="Chromosome"/>
</dbReference>
<dbReference type="NCBIfam" id="TIGR00647">
    <property type="entry name" value="DNA_bind_WhiA"/>
    <property type="match status" value="1"/>
</dbReference>
<dbReference type="KEGG" id="mhs:MOS_749"/>
<evidence type="ECO:0000256" key="2">
    <source>
        <dbReference type="ARBA" id="ARBA00023125"/>
    </source>
</evidence>
<dbReference type="InterPro" id="IPR027434">
    <property type="entry name" value="Homing_endonucl"/>
</dbReference>
<dbReference type="EMBL" id="CP003914">
    <property type="protein sequence ID" value="AFX74651.1"/>
    <property type="molecule type" value="Genomic_DNA"/>
</dbReference>
<evidence type="ECO:0000313" key="7">
    <source>
        <dbReference type="Proteomes" id="UP000009399"/>
    </source>
</evidence>
<sequence>MTFTQEVKQEILSIKHNFQDFVSFLSGIIYSSAKNVLDDNHLTYDIHINKLTISSLIKQKLDKFNISYQKDLKNKNWIIIDKKDFSINLNHCFSKTFLAGVFVGTGTISKLDSHSYHLEIKFSQEEISSKVQKNLAKHTLFFLELKRNKNVILYLKKSEQILDFLGFIGAIKSFKKLIDIKIQRDYESNANRLTNLDISNARRSGIASEKHNKNYEFIKKRRLLHLFRQEEVIFFDLKSKEPNLSLTQIVEVLEEKFGIKKTKSSLNHWLIKLNKIVKKYS</sequence>
<protein>
    <recommendedName>
        <fullName evidence="8">Cell division protein WhiA</fullName>
    </recommendedName>
</protein>
<keyword evidence="2" id="KW-0238">DNA-binding</keyword>
<dbReference type="SUPFAM" id="SSF55608">
    <property type="entry name" value="Homing endonucleases"/>
    <property type="match status" value="1"/>
</dbReference>
<name>A0AAI8FE56_MESHY</name>
<dbReference type="Gene3D" id="3.10.28.10">
    <property type="entry name" value="Homing endonucleases"/>
    <property type="match status" value="1"/>
</dbReference>
<gene>
    <name evidence="6" type="ORF">MOS_749</name>
</gene>
<evidence type="ECO:0000259" key="4">
    <source>
        <dbReference type="Pfam" id="PF02650"/>
    </source>
</evidence>
<organism evidence="6 7">
    <name type="scientific">Mesomycoplasma hyorhinis SK76</name>
    <dbReference type="NCBI Taxonomy" id="1118964"/>
    <lineage>
        <taxon>Bacteria</taxon>
        <taxon>Bacillati</taxon>
        <taxon>Mycoplasmatota</taxon>
        <taxon>Mycoplasmoidales</taxon>
        <taxon>Metamycoplasmataceae</taxon>
        <taxon>Mesomycoplasma</taxon>
    </lineage>
</organism>
<evidence type="ECO:0000256" key="1">
    <source>
        <dbReference type="ARBA" id="ARBA00022618"/>
    </source>
</evidence>
<dbReference type="Pfam" id="PF02650">
    <property type="entry name" value="HTH_WhiA"/>
    <property type="match status" value="1"/>
</dbReference>
<reference evidence="6 7" key="1">
    <citation type="journal article" date="2013" name="Genome Announc.">
        <title>Complete Genome Sequence of Mycoplasma hyorhinis Strain SK76.</title>
        <authorList>
            <person name="Goodison S."/>
            <person name="Urquidi V."/>
            <person name="Kumar D."/>
            <person name="Reyes L."/>
            <person name="Rosser C.J."/>
        </authorList>
    </citation>
    <scope>NUCLEOTIDE SEQUENCE [LARGE SCALE GENOMIC DNA]</scope>
    <source>
        <strain evidence="6 7">SK76</strain>
    </source>
</reference>
<dbReference type="PANTHER" id="PTHR37307:SF1">
    <property type="entry name" value="CELL DIVISION PROTEIN WHIA-RELATED"/>
    <property type="match status" value="1"/>
</dbReference>
<dbReference type="InterPro" id="IPR039518">
    <property type="entry name" value="WhiA_LAGLIDADG_dom"/>
</dbReference>
<dbReference type="InterPro" id="IPR003802">
    <property type="entry name" value="Sporulation_regulator_WhiA"/>
</dbReference>
<dbReference type="GO" id="GO:0003677">
    <property type="term" value="F:DNA binding"/>
    <property type="evidence" value="ECO:0007669"/>
    <property type="project" value="UniProtKB-KW"/>
</dbReference>